<dbReference type="CDD" id="cd04163">
    <property type="entry name" value="Era"/>
    <property type="match status" value="1"/>
</dbReference>
<dbReference type="InterPro" id="IPR006073">
    <property type="entry name" value="GTP-bd"/>
</dbReference>
<evidence type="ECO:0000256" key="5">
    <source>
        <dbReference type="ARBA" id="ARBA00022884"/>
    </source>
</evidence>
<feature type="region of interest" description="G2" evidence="8">
    <location>
        <begin position="38"/>
        <end position="42"/>
    </location>
</feature>
<evidence type="ECO:0000256" key="2">
    <source>
        <dbReference type="ARBA" id="ARBA00020484"/>
    </source>
</evidence>
<dbReference type="InterPro" id="IPR027417">
    <property type="entry name" value="P-loop_NTPase"/>
</dbReference>
<evidence type="ECO:0000256" key="9">
    <source>
        <dbReference type="RuleBase" id="RU003761"/>
    </source>
</evidence>
<dbReference type="GO" id="GO:0005829">
    <property type="term" value="C:cytosol"/>
    <property type="evidence" value="ECO:0007669"/>
    <property type="project" value="TreeGrafter"/>
</dbReference>
<dbReference type="NCBIfam" id="TIGR00436">
    <property type="entry name" value="era"/>
    <property type="match status" value="1"/>
</dbReference>
<dbReference type="GO" id="GO:0005886">
    <property type="term" value="C:plasma membrane"/>
    <property type="evidence" value="ECO:0007669"/>
    <property type="project" value="UniProtKB-SubCell"/>
</dbReference>
<feature type="region of interest" description="G4" evidence="8">
    <location>
        <begin position="119"/>
        <end position="122"/>
    </location>
</feature>
<feature type="binding site" evidence="7">
    <location>
        <begin position="12"/>
        <end position="19"/>
    </location>
    <ligand>
        <name>GTP</name>
        <dbReference type="ChEBI" id="CHEBI:37565"/>
    </ligand>
</feature>
<keyword evidence="5 7" id="KW-0694">RNA-binding</keyword>
<dbReference type="NCBIfam" id="NF000908">
    <property type="entry name" value="PRK00089.1"/>
    <property type="match status" value="1"/>
</dbReference>
<feature type="binding site" evidence="7">
    <location>
        <begin position="59"/>
        <end position="63"/>
    </location>
    <ligand>
        <name>GTP</name>
        <dbReference type="ChEBI" id="CHEBI:37565"/>
    </ligand>
</feature>
<dbReference type="STRING" id="1678841.TBC1_111831"/>
<dbReference type="GO" id="GO:0070181">
    <property type="term" value="F:small ribosomal subunit rRNA binding"/>
    <property type="evidence" value="ECO:0007669"/>
    <property type="project" value="UniProtKB-UniRule"/>
</dbReference>
<dbReference type="HAMAP" id="MF_00367">
    <property type="entry name" value="GTPase_Era"/>
    <property type="match status" value="1"/>
</dbReference>
<dbReference type="Pfam" id="PF07650">
    <property type="entry name" value="KH_2"/>
    <property type="match status" value="1"/>
</dbReference>
<keyword evidence="7" id="KW-1003">Cell membrane</keyword>
<keyword evidence="7" id="KW-0963">Cytoplasm</keyword>
<feature type="domain" description="Era-type G" evidence="11">
    <location>
        <begin position="4"/>
        <end position="169"/>
    </location>
</feature>
<evidence type="ECO:0000256" key="7">
    <source>
        <dbReference type="HAMAP-Rule" id="MF_00367"/>
    </source>
</evidence>
<comment type="similarity">
    <text evidence="1 7 8 9">Belongs to the TRAFAC class TrmE-Era-EngA-EngB-Septin-like GTPase superfamily. Era GTPase family.</text>
</comment>
<dbReference type="GO" id="GO:0043024">
    <property type="term" value="F:ribosomal small subunit binding"/>
    <property type="evidence" value="ECO:0007669"/>
    <property type="project" value="TreeGrafter"/>
</dbReference>
<dbReference type="PANTHER" id="PTHR42698:SF1">
    <property type="entry name" value="GTPASE ERA, MITOCHONDRIAL"/>
    <property type="match status" value="1"/>
</dbReference>
<dbReference type="SUPFAM" id="SSF54814">
    <property type="entry name" value="Prokaryotic type KH domain (KH-domain type II)"/>
    <property type="match status" value="1"/>
</dbReference>
<evidence type="ECO:0000313" key="13">
    <source>
        <dbReference type="Proteomes" id="UP000053091"/>
    </source>
</evidence>
<dbReference type="RefSeq" id="WP_062041171.1">
    <property type="nucleotide sequence ID" value="NZ_DF968182.1"/>
</dbReference>
<evidence type="ECO:0000256" key="4">
    <source>
        <dbReference type="ARBA" id="ARBA00022741"/>
    </source>
</evidence>
<keyword evidence="6 7" id="KW-0342">GTP-binding</keyword>
<dbReference type="PROSITE" id="PS51713">
    <property type="entry name" value="G_ERA"/>
    <property type="match status" value="1"/>
</dbReference>
<dbReference type="GO" id="GO:0000028">
    <property type="term" value="P:ribosomal small subunit assembly"/>
    <property type="evidence" value="ECO:0007669"/>
    <property type="project" value="TreeGrafter"/>
</dbReference>
<feature type="region of interest" description="G3" evidence="8">
    <location>
        <begin position="59"/>
        <end position="62"/>
    </location>
</feature>
<sequence length="292" mass="33229">MNHKSGFVNIIGHPNVGKSTLMNALVGEKLSIITSKAQTTRHRIMGIVNGDDFQIVYSDTPGMVKPHYKLHESMMKFVDAAIEDADIFLLVTEKDDAAFEDTFLARLNSLNRPVIAVLNKIDLCTQEEVVALLTKLEAQFPGAVVIPVSALHRFNLDRVFDTLLEKLPESPAYYPKDELTDRSMRFFVSEIIREKILLYYKQEIPYSVEVAVDEYKEKENITHITATIYVARESQKAIILGHHGKSIKGLGMAARKDIEAFIEGKVYLELRVKVSKDWRDDPQQLKRFGYEL</sequence>
<dbReference type="PANTHER" id="PTHR42698">
    <property type="entry name" value="GTPASE ERA"/>
    <property type="match status" value="1"/>
</dbReference>
<gene>
    <name evidence="7" type="primary">era</name>
    <name evidence="12" type="ORF">TBC1_111831</name>
</gene>
<dbReference type="InterPro" id="IPR009019">
    <property type="entry name" value="KH_sf_prok-type"/>
</dbReference>
<evidence type="ECO:0000313" key="12">
    <source>
        <dbReference type="EMBL" id="GAP43675.1"/>
    </source>
</evidence>
<dbReference type="PRINTS" id="PR00449">
    <property type="entry name" value="RASTRNSFRMNG"/>
</dbReference>
<comment type="subcellular location">
    <subcellularLocation>
        <location evidence="7">Cytoplasm</location>
    </subcellularLocation>
    <subcellularLocation>
        <location evidence="7">Cell membrane</location>
        <topology evidence="7">Peripheral membrane protein</topology>
    </subcellularLocation>
</comment>
<dbReference type="InterPro" id="IPR004044">
    <property type="entry name" value="KH_dom_type_2"/>
</dbReference>
<dbReference type="PATRIC" id="fig|1678841.3.peg.2038"/>
<name>A0A0S7BYM2_9BACT</name>
<keyword evidence="7" id="KW-0699">rRNA-binding</keyword>
<dbReference type="Gene3D" id="3.40.50.300">
    <property type="entry name" value="P-loop containing nucleotide triphosphate hydrolases"/>
    <property type="match status" value="1"/>
</dbReference>
<evidence type="ECO:0000259" key="11">
    <source>
        <dbReference type="PROSITE" id="PS51713"/>
    </source>
</evidence>
<keyword evidence="4 7" id="KW-0547">Nucleotide-binding</keyword>
<dbReference type="AlphaFoldDB" id="A0A0S7BYM2"/>
<dbReference type="CDD" id="cd22534">
    <property type="entry name" value="KH-II_Era"/>
    <property type="match status" value="1"/>
</dbReference>
<feature type="region of interest" description="G1" evidence="8">
    <location>
        <begin position="12"/>
        <end position="19"/>
    </location>
</feature>
<reference evidence="12" key="1">
    <citation type="journal article" date="2015" name="Genome Announc.">
        <title>Draft Genome Sequence of Bacteroidales Strain TBC1, a Novel Isolate from a Methanogenic Wastewater Treatment System.</title>
        <authorList>
            <person name="Tourlousse D.M."/>
            <person name="Matsuura N."/>
            <person name="Sun L."/>
            <person name="Toyonaga M."/>
            <person name="Kuroda K."/>
            <person name="Ohashi A."/>
            <person name="Cruz R."/>
            <person name="Yamaguchi T."/>
            <person name="Sekiguchi Y."/>
        </authorList>
    </citation>
    <scope>NUCLEOTIDE SEQUENCE [LARGE SCALE GENOMIC DNA]</scope>
    <source>
        <strain evidence="12">TBC1</strain>
    </source>
</reference>
<dbReference type="Proteomes" id="UP000053091">
    <property type="component" value="Unassembled WGS sequence"/>
</dbReference>
<dbReference type="GO" id="GO:0005525">
    <property type="term" value="F:GTP binding"/>
    <property type="evidence" value="ECO:0007669"/>
    <property type="project" value="UniProtKB-UniRule"/>
</dbReference>
<dbReference type="FunFam" id="3.30.300.20:FF:000003">
    <property type="entry name" value="GTPase Era"/>
    <property type="match status" value="1"/>
</dbReference>
<comment type="function">
    <text evidence="7">An essential GTPase that binds both GDP and GTP, with rapid nucleotide exchange. Plays a role in 16S rRNA processing and 30S ribosomal subunit biogenesis and possibly also in cell cycle regulation and energy metabolism.</text>
</comment>
<evidence type="ECO:0000259" key="10">
    <source>
        <dbReference type="PROSITE" id="PS50823"/>
    </source>
</evidence>
<dbReference type="GO" id="GO:0003924">
    <property type="term" value="F:GTPase activity"/>
    <property type="evidence" value="ECO:0007669"/>
    <property type="project" value="UniProtKB-UniRule"/>
</dbReference>
<feature type="binding site" evidence="7">
    <location>
        <begin position="119"/>
        <end position="122"/>
    </location>
    <ligand>
        <name>GTP</name>
        <dbReference type="ChEBI" id="CHEBI:37565"/>
    </ligand>
</feature>
<feature type="domain" description="KH type-2" evidence="10">
    <location>
        <begin position="200"/>
        <end position="276"/>
    </location>
</feature>
<evidence type="ECO:0000256" key="6">
    <source>
        <dbReference type="ARBA" id="ARBA00023134"/>
    </source>
</evidence>
<dbReference type="SUPFAM" id="SSF52540">
    <property type="entry name" value="P-loop containing nucleoside triphosphate hydrolases"/>
    <property type="match status" value="1"/>
</dbReference>
<dbReference type="InterPro" id="IPR005662">
    <property type="entry name" value="GTPase_Era-like"/>
</dbReference>
<dbReference type="Gene3D" id="3.30.300.20">
    <property type="match status" value="1"/>
</dbReference>
<dbReference type="OrthoDB" id="9805918at2"/>
<dbReference type="InterPro" id="IPR005225">
    <property type="entry name" value="Small_GTP-bd"/>
</dbReference>
<dbReference type="InterPro" id="IPR030388">
    <property type="entry name" value="G_ERA_dom"/>
</dbReference>
<organism evidence="12">
    <name type="scientific">Lentimicrobium saccharophilum</name>
    <dbReference type="NCBI Taxonomy" id="1678841"/>
    <lineage>
        <taxon>Bacteria</taxon>
        <taxon>Pseudomonadati</taxon>
        <taxon>Bacteroidota</taxon>
        <taxon>Bacteroidia</taxon>
        <taxon>Bacteroidales</taxon>
        <taxon>Lentimicrobiaceae</taxon>
        <taxon>Lentimicrobium</taxon>
    </lineage>
</organism>
<dbReference type="Pfam" id="PF01926">
    <property type="entry name" value="MMR_HSR1"/>
    <property type="match status" value="1"/>
</dbReference>
<evidence type="ECO:0000256" key="3">
    <source>
        <dbReference type="ARBA" id="ARBA00022517"/>
    </source>
</evidence>
<keyword evidence="3 7" id="KW-0690">Ribosome biogenesis</keyword>
<comment type="subunit">
    <text evidence="7">Monomer.</text>
</comment>
<evidence type="ECO:0000256" key="1">
    <source>
        <dbReference type="ARBA" id="ARBA00007921"/>
    </source>
</evidence>
<keyword evidence="7" id="KW-0472">Membrane</keyword>
<protein>
    <recommendedName>
        <fullName evidence="2 7">GTPase Era</fullName>
    </recommendedName>
</protein>
<proteinExistence type="inferred from homology"/>
<dbReference type="EMBL" id="DF968182">
    <property type="protein sequence ID" value="GAP43675.1"/>
    <property type="molecule type" value="Genomic_DNA"/>
</dbReference>
<evidence type="ECO:0000256" key="8">
    <source>
        <dbReference type="PROSITE-ProRule" id="PRU01050"/>
    </source>
</evidence>
<accession>A0A0S7BYM2</accession>
<feature type="region of interest" description="G5" evidence="8">
    <location>
        <begin position="148"/>
        <end position="150"/>
    </location>
</feature>
<dbReference type="NCBIfam" id="TIGR00231">
    <property type="entry name" value="small_GTP"/>
    <property type="match status" value="1"/>
</dbReference>
<dbReference type="InterPro" id="IPR015946">
    <property type="entry name" value="KH_dom-like_a/b"/>
</dbReference>
<keyword evidence="13" id="KW-1185">Reference proteome</keyword>
<dbReference type="PROSITE" id="PS50823">
    <property type="entry name" value="KH_TYPE_2"/>
    <property type="match status" value="1"/>
</dbReference>